<evidence type="ECO:0000259" key="3">
    <source>
        <dbReference type="Pfam" id="PF10615"/>
    </source>
</evidence>
<dbReference type="PANTHER" id="PTHR37783:SF1">
    <property type="entry name" value="MEMBRANE PROTEIN, PUTATIVE (AFU_ORTHOLOGUE AFUA_1G04315)-RELATED"/>
    <property type="match status" value="1"/>
</dbReference>
<keyword evidence="2" id="KW-0472">Membrane</keyword>
<dbReference type="Pfam" id="PF10615">
    <property type="entry name" value="DUF2470"/>
    <property type="match status" value="1"/>
</dbReference>
<dbReference type="InterPro" id="IPR019595">
    <property type="entry name" value="DUF2470"/>
</dbReference>
<evidence type="ECO:0000313" key="4">
    <source>
        <dbReference type="EMBL" id="UQC74797.1"/>
    </source>
</evidence>
<dbReference type="PANTHER" id="PTHR37783">
    <property type="entry name" value="MEMBRANE PROTEIN, PUTATIVE (AFU_ORTHOLOGUE AFUA_1G04315)-RELATED"/>
    <property type="match status" value="1"/>
</dbReference>
<dbReference type="InterPro" id="IPR037119">
    <property type="entry name" value="Haem_oxidase_HugZ-like_sf"/>
</dbReference>
<dbReference type="Gene3D" id="3.20.180.10">
    <property type="entry name" value="PNP-oxidase-like"/>
    <property type="match status" value="1"/>
</dbReference>
<protein>
    <recommendedName>
        <fullName evidence="3">DUF2470 domain-containing protein</fullName>
    </recommendedName>
</protein>
<feature type="transmembrane region" description="Helical" evidence="2">
    <location>
        <begin position="233"/>
        <end position="253"/>
    </location>
</feature>
<dbReference type="Proteomes" id="UP000830671">
    <property type="component" value="Chromosome 1"/>
</dbReference>
<organism evidence="4 5">
    <name type="scientific">Colletotrichum lupini</name>
    <dbReference type="NCBI Taxonomy" id="145971"/>
    <lineage>
        <taxon>Eukaryota</taxon>
        <taxon>Fungi</taxon>
        <taxon>Dikarya</taxon>
        <taxon>Ascomycota</taxon>
        <taxon>Pezizomycotina</taxon>
        <taxon>Sordariomycetes</taxon>
        <taxon>Hypocreomycetidae</taxon>
        <taxon>Glomerellales</taxon>
        <taxon>Glomerellaceae</taxon>
        <taxon>Colletotrichum</taxon>
        <taxon>Colletotrichum acutatum species complex</taxon>
    </lineage>
</organism>
<feature type="region of interest" description="Disordered" evidence="1">
    <location>
        <begin position="1"/>
        <end position="32"/>
    </location>
</feature>
<gene>
    <name evidence="4" type="ORF">CLUP02_01449</name>
</gene>
<accession>A0A9Q8W9Q2</accession>
<proteinExistence type="predicted"/>
<feature type="region of interest" description="Disordered" evidence="1">
    <location>
        <begin position="50"/>
        <end position="69"/>
    </location>
</feature>
<feature type="compositionally biased region" description="Low complexity" evidence="1">
    <location>
        <begin position="109"/>
        <end position="129"/>
    </location>
</feature>
<evidence type="ECO:0000256" key="1">
    <source>
        <dbReference type="SAM" id="MobiDB-lite"/>
    </source>
</evidence>
<dbReference type="EMBL" id="CP019471">
    <property type="protein sequence ID" value="UQC74797.1"/>
    <property type="molecule type" value="Genomic_DNA"/>
</dbReference>
<feature type="region of interest" description="Disordered" evidence="1">
    <location>
        <begin position="103"/>
        <end position="131"/>
    </location>
</feature>
<name>A0A9Q8W9Q2_9PEZI</name>
<reference evidence="4" key="1">
    <citation type="journal article" date="2021" name="Mol. Plant Microbe Interact.">
        <title>Complete Genome Sequence of the Plant-Pathogenic Fungus Colletotrichum lupini.</title>
        <authorList>
            <person name="Baroncelli R."/>
            <person name="Pensec F."/>
            <person name="Da Lio D."/>
            <person name="Boufleur T."/>
            <person name="Vicente I."/>
            <person name="Sarrocco S."/>
            <person name="Picot A."/>
            <person name="Baraldi E."/>
            <person name="Sukno S."/>
            <person name="Thon M."/>
            <person name="Le Floch G."/>
        </authorList>
    </citation>
    <scope>NUCLEOTIDE SEQUENCE</scope>
    <source>
        <strain evidence="4">IMI 504893</strain>
    </source>
</reference>
<keyword evidence="2" id="KW-1133">Transmembrane helix</keyword>
<dbReference type="KEGG" id="clup:CLUP02_01449"/>
<evidence type="ECO:0000256" key="2">
    <source>
        <dbReference type="SAM" id="Phobius"/>
    </source>
</evidence>
<evidence type="ECO:0000313" key="5">
    <source>
        <dbReference type="Proteomes" id="UP000830671"/>
    </source>
</evidence>
<feature type="transmembrane region" description="Helical" evidence="2">
    <location>
        <begin position="273"/>
        <end position="295"/>
    </location>
</feature>
<dbReference type="GeneID" id="73335499"/>
<feature type="domain" description="DUF2470" evidence="3">
    <location>
        <begin position="132"/>
        <end position="207"/>
    </location>
</feature>
<keyword evidence="2" id="KW-0812">Transmembrane</keyword>
<dbReference type="RefSeq" id="XP_049136446.1">
    <property type="nucleotide sequence ID" value="XM_049280489.1"/>
</dbReference>
<sequence length="346" mass="38655">MFLLPTQRPTSQAPFPNTYGYSPRVSRTHPNSLDRSISISLSKLPCKPSVRSRIQEPAEEQTLAHRSNTNKRIYSSELSFEPHAKSVSHLPAPNQEFEAMARQGNVKTASSGSAAAMGSSSTDPTSAPSPRDRIMTHMNRGHQRELSLYLRHYAGLSRSAASSPWLKDCTFEGMTIAAGGLGGKEFFIEFKPALTAWEDVRPAVVEMARASQQALGYSDITVGHFAPPQGFDVVVFGAVAFYFVCWLTLGFVLPGTPIWSFLQTAFPGGPRFYRWLVKAIFLPVLGIHLSECYWFHRTRLHRHGIEFGTGLWWTWIGSLFFEGLPGFWRFDGIVAAKRQEKESKSH</sequence>
<keyword evidence="5" id="KW-1185">Reference proteome</keyword>
<dbReference type="AlphaFoldDB" id="A0A9Q8W9Q2"/>